<accession>A0AA36NED0</accession>
<feature type="chain" id="PRO_5041421236" evidence="2">
    <location>
        <begin position="17"/>
        <end position="456"/>
    </location>
</feature>
<dbReference type="Proteomes" id="UP001178507">
    <property type="component" value="Unassembled WGS sequence"/>
</dbReference>
<protein>
    <submittedName>
        <fullName evidence="3">Uncharacterized protein</fullName>
    </submittedName>
</protein>
<keyword evidence="4" id="KW-1185">Reference proteome</keyword>
<keyword evidence="2" id="KW-0732">Signal</keyword>
<comment type="caution">
    <text evidence="3">The sequence shown here is derived from an EMBL/GenBank/DDBJ whole genome shotgun (WGS) entry which is preliminary data.</text>
</comment>
<organism evidence="3 4">
    <name type="scientific">Effrenium voratum</name>
    <dbReference type="NCBI Taxonomy" id="2562239"/>
    <lineage>
        <taxon>Eukaryota</taxon>
        <taxon>Sar</taxon>
        <taxon>Alveolata</taxon>
        <taxon>Dinophyceae</taxon>
        <taxon>Suessiales</taxon>
        <taxon>Symbiodiniaceae</taxon>
        <taxon>Effrenium</taxon>
    </lineage>
</organism>
<feature type="coiled-coil region" evidence="1">
    <location>
        <begin position="155"/>
        <end position="211"/>
    </location>
</feature>
<gene>
    <name evidence="3" type="ORF">EVOR1521_LOCUS23619</name>
</gene>
<dbReference type="EMBL" id="CAUJNA010003364">
    <property type="protein sequence ID" value="CAJ1400236.1"/>
    <property type="molecule type" value="Genomic_DNA"/>
</dbReference>
<name>A0AA36NED0_9DINO</name>
<evidence type="ECO:0000256" key="1">
    <source>
        <dbReference type="SAM" id="Coils"/>
    </source>
</evidence>
<evidence type="ECO:0000313" key="3">
    <source>
        <dbReference type="EMBL" id="CAJ1400236.1"/>
    </source>
</evidence>
<proteinExistence type="predicted"/>
<evidence type="ECO:0000256" key="2">
    <source>
        <dbReference type="SAM" id="SignalP"/>
    </source>
</evidence>
<sequence>MQIGLLLLVLSAAAQKEPGIFQKLAAAGEDFLGRAVNDFGGCDCGCCVATERLDQELERSADGRLLLTHKCVHPNPSTEECPTECVARDRKHKLEEDQFVEPGSALDYARYCFHNCIPAVMINGGQCMQSSALAGNATGDGLKKLSDEKPLLREEAEADAKVKAAAQAKAKAEAQADAAAEEEVKQVTWDLRGIRAQRAAAERAAAEARAAYSAGRTKLHTLELARATKMLDRVKKAVSEEAKSYEPHLMSAQANATAAGDSAVEVYNVFKKAKAQLRKVGATTRQLAEKLIPEAAAAAAKSEAASYVARMHFGEPGFRRQAADAAALPYVTAVATGAQRAAQYRHAAEAAELDAREAQVDMDAAEKEAEALAKSGERVAVGMKKREAAALRHKAQDAEASAARSRATAEKALESAAAWQKAAQEVVEHSAYMYDLSVAKSSTLPPIVALPPPAAV</sequence>
<keyword evidence="1" id="KW-0175">Coiled coil</keyword>
<feature type="coiled-coil region" evidence="1">
    <location>
        <begin position="341"/>
        <end position="375"/>
    </location>
</feature>
<evidence type="ECO:0000313" key="4">
    <source>
        <dbReference type="Proteomes" id="UP001178507"/>
    </source>
</evidence>
<reference evidence="3" key="1">
    <citation type="submission" date="2023-08" db="EMBL/GenBank/DDBJ databases">
        <authorList>
            <person name="Chen Y."/>
            <person name="Shah S."/>
            <person name="Dougan E. K."/>
            <person name="Thang M."/>
            <person name="Chan C."/>
        </authorList>
    </citation>
    <scope>NUCLEOTIDE SEQUENCE</scope>
</reference>
<dbReference type="AlphaFoldDB" id="A0AA36NED0"/>
<feature type="signal peptide" evidence="2">
    <location>
        <begin position="1"/>
        <end position="16"/>
    </location>
</feature>